<evidence type="ECO:0000256" key="2">
    <source>
        <dbReference type="SAM" id="SignalP"/>
    </source>
</evidence>
<dbReference type="EMBL" id="KX779525">
    <property type="protein sequence ID" value="APR74606.1"/>
    <property type="molecule type" value="Genomic_DNA"/>
</dbReference>
<feature type="chain" id="PRO_5012521309" evidence="2">
    <location>
        <begin position="23"/>
        <end position="186"/>
    </location>
</feature>
<evidence type="ECO:0000313" key="3">
    <source>
        <dbReference type="EMBL" id="APR74606.1"/>
    </source>
</evidence>
<reference evidence="3" key="1">
    <citation type="submission" date="2016-08" db="EMBL/GenBank/DDBJ databases">
        <authorList>
            <person name="Seilhamer J.J."/>
        </authorList>
    </citation>
    <scope>NUCLEOTIDE SEQUENCE</scope>
</reference>
<feature type="region of interest" description="Disordered" evidence="1">
    <location>
        <begin position="121"/>
        <end position="186"/>
    </location>
</feature>
<name>A0A1L6KYN7_NOSBO</name>
<accession>A0A1L6KYN7</accession>
<dbReference type="AlphaFoldDB" id="A0A1L6KYN7"/>
<keyword evidence="2" id="KW-0732">Signal</keyword>
<feature type="compositionally biased region" description="Basic and acidic residues" evidence="1">
    <location>
        <begin position="141"/>
        <end position="175"/>
    </location>
</feature>
<organism evidence="3">
    <name type="scientific">Nosema bombycis</name>
    <name type="common">Microsporidian parasite</name>
    <name type="synonym">Pebrine of silkworm</name>
    <dbReference type="NCBI Taxonomy" id="27978"/>
    <lineage>
        <taxon>Eukaryota</taxon>
        <taxon>Fungi</taxon>
        <taxon>Fungi incertae sedis</taxon>
        <taxon>Microsporidia</taxon>
        <taxon>Nosematidae</taxon>
        <taxon>Nosema</taxon>
    </lineage>
</organism>
<protein>
    <submittedName>
        <fullName evidence="3">Spore wall protein 5</fullName>
    </submittedName>
</protein>
<proteinExistence type="predicted"/>
<feature type="compositionally biased region" description="Low complexity" evidence="1">
    <location>
        <begin position="176"/>
        <end position="186"/>
    </location>
</feature>
<evidence type="ECO:0000256" key="1">
    <source>
        <dbReference type="SAM" id="MobiDB-lite"/>
    </source>
</evidence>
<feature type="signal peptide" evidence="2">
    <location>
        <begin position="1"/>
        <end position="22"/>
    </location>
</feature>
<sequence length="186" mass="20272">MNFILTSVTCILYYILFEQAAAKENKNVPGSAIVNSGSQNEVTATVNAEAQKDTDSFEIKPLKTPVDKDKPVQTLDDLKEEASEEKLVPISILAVFADPKEVMNTPSPVLIAAEQYIQESGAAGKPQNVGLDKEDDESEKNDDKNKKDEDDKNKNGDDDKSKKNGESAPEEKKEPPSTSETAPSDK</sequence>
<dbReference type="VEuPathDB" id="MicrosporidiaDB:NBO_27g0035"/>